<evidence type="ECO:0000313" key="3">
    <source>
        <dbReference type="Proteomes" id="UP000676310"/>
    </source>
</evidence>
<feature type="compositionally biased region" description="Polar residues" evidence="1">
    <location>
        <begin position="16"/>
        <end position="25"/>
    </location>
</feature>
<proteinExistence type="predicted"/>
<organism evidence="2 3">
    <name type="scientific">Alternaria atra</name>
    <dbReference type="NCBI Taxonomy" id="119953"/>
    <lineage>
        <taxon>Eukaryota</taxon>
        <taxon>Fungi</taxon>
        <taxon>Dikarya</taxon>
        <taxon>Ascomycota</taxon>
        <taxon>Pezizomycotina</taxon>
        <taxon>Dothideomycetes</taxon>
        <taxon>Pleosporomycetidae</taxon>
        <taxon>Pleosporales</taxon>
        <taxon>Pleosporineae</taxon>
        <taxon>Pleosporaceae</taxon>
        <taxon>Alternaria</taxon>
        <taxon>Alternaria sect. Ulocladioides</taxon>
    </lineage>
</organism>
<accession>A0A8J2HZ07</accession>
<comment type="caution">
    <text evidence="2">The sequence shown here is derived from an EMBL/GenBank/DDBJ whole genome shotgun (WGS) entry which is preliminary data.</text>
</comment>
<evidence type="ECO:0000313" key="2">
    <source>
        <dbReference type="EMBL" id="CAG5153565.1"/>
    </source>
</evidence>
<sequence length="775" mass="85897">MGHVYRTPSPTREPYISSSNVNSPQAAPGAHTHRSIVHTSYQRSIENQASGIIADDSYKQRQQHMASMSHLQNGVGAESDSTEQKPCSNIDTINDEQSIGVALPEEPCTPKKKRIPILWHGLPSPETASFGHDMQSTPSAGSAQEELVWQTSLQRTKGAAKTALERSEDSGDSLPLLRQLRTDTRTDDVDDGKFAIPQTPENAIQNDAILARELEASLNPTTTRRSTRLRTQPKPTSALNQDVNQAPTAAPKTAWKLPPLPATPDYDAQPEFSIVPIKADLVPFEGLPTVHSLSWQLQYPPGGSAHPSYPYPAMDPRLLFHQAFVPIIGGLPDFKLVPQLVLPMGWKHVSWSGLLPIAFDPYRQAFKLTPVGPMPLTCEELHQQGLHKYVPGGELHPEYGLLPDMLKLSDGSDAEIFDFDGVDWTLPWEGQMDFHAPSPEALIKREGGVCSSPLSPSDFTPSIPAHYNEAWDCPDGMIDLPDAWRWLSEHETKPTAGFVASPGKVWRGTGIHRITRRFKQPIGSLMSTTIANLVSNPTEFYLVNQDSREFCIFKSIATPVHIDITLLGDVEFTMKELLCYFPNHYYWRKAADRIVKAGTTGGDVANMINFTRNLEGESARKSGGITGNLLYETSEDGVRAKIVRSSDEKLGYTAQGWAYDLWELANYPLLALAHGLVALPAGEDAGPLTEMIIWCRDQGKHRTMLSEVSALLEGAGIERKIQQPETGCPDQTVFLRHSEALKEDRKRVLANEKLLKRKRELEGREESRGRKKKAE</sequence>
<gene>
    <name evidence="2" type="ORF">ALTATR162_LOCUS3230</name>
</gene>
<dbReference type="RefSeq" id="XP_043166771.1">
    <property type="nucleotide sequence ID" value="XM_043310836.1"/>
</dbReference>
<dbReference type="OrthoDB" id="3751150at2759"/>
<evidence type="ECO:0000256" key="1">
    <source>
        <dbReference type="SAM" id="MobiDB-lite"/>
    </source>
</evidence>
<protein>
    <submittedName>
        <fullName evidence="2">Uncharacterized protein</fullName>
    </submittedName>
</protein>
<feature type="region of interest" description="Disordered" evidence="1">
    <location>
        <begin position="1"/>
        <end position="36"/>
    </location>
</feature>
<feature type="compositionally biased region" description="Polar residues" evidence="1">
    <location>
        <begin position="233"/>
        <end position="247"/>
    </location>
</feature>
<dbReference type="GeneID" id="67014764"/>
<keyword evidence="3" id="KW-1185">Reference proteome</keyword>
<dbReference type="EMBL" id="CAJRGZ010000016">
    <property type="protein sequence ID" value="CAG5153565.1"/>
    <property type="molecule type" value="Genomic_DNA"/>
</dbReference>
<name>A0A8J2HZ07_9PLEO</name>
<reference evidence="2" key="1">
    <citation type="submission" date="2021-05" db="EMBL/GenBank/DDBJ databases">
        <authorList>
            <person name="Stam R."/>
        </authorList>
    </citation>
    <scope>NUCLEOTIDE SEQUENCE</scope>
    <source>
        <strain evidence="2">CS162</strain>
    </source>
</reference>
<feature type="region of interest" description="Disordered" evidence="1">
    <location>
        <begin position="219"/>
        <end position="258"/>
    </location>
</feature>
<dbReference type="Proteomes" id="UP000676310">
    <property type="component" value="Unassembled WGS sequence"/>
</dbReference>
<dbReference type="AlphaFoldDB" id="A0A8J2HZ07"/>